<dbReference type="EMBL" id="DS985243">
    <property type="protein sequence ID" value="EDV26547.1"/>
    <property type="molecule type" value="Genomic_DNA"/>
</dbReference>
<evidence type="ECO:0000256" key="1">
    <source>
        <dbReference type="SAM" id="MobiDB-lite"/>
    </source>
</evidence>
<protein>
    <submittedName>
        <fullName evidence="2">Uncharacterized protein</fullName>
    </submittedName>
</protein>
<accession>B3RSN7</accession>
<dbReference type="HOGENOM" id="CLU_1231318_0_0_1"/>
<feature type="region of interest" description="Disordered" evidence="1">
    <location>
        <begin position="31"/>
        <end position="107"/>
    </location>
</feature>
<feature type="compositionally biased region" description="Basic and acidic residues" evidence="1">
    <location>
        <begin position="42"/>
        <end position="57"/>
    </location>
</feature>
<reference evidence="2 3" key="1">
    <citation type="journal article" date="2008" name="Nature">
        <title>The Trichoplax genome and the nature of placozoans.</title>
        <authorList>
            <person name="Srivastava M."/>
            <person name="Begovic E."/>
            <person name="Chapman J."/>
            <person name="Putnam N.H."/>
            <person name="Hellsten U."/>
            <person name="Kawashima T."/>
            <person name="Kuo A."/>
            <person name="Mitros T."/>
            <person name="Salamov A."/>
            <person name="Carpenter M.L."/>
            <person name="Signorovitch A.Y."/>
            <person name="Moreno M.A."/>
            <person name="Kamm K."/>
            <person name="Grimwood J."/>
            <person name="Schmutz J."/>
            <person name="Shapiro H."/>
            <person name="Grigoriev I.V."/>
            <person name="Buss L.W."/>
            <person name="Schierwater B."/>
            <person name="Dellaporta S.L."/>
            <person name="Rokhsar D.S."/>
        </authorList>
    </citation>
    <scope>NUCLEOTIDE SEQUENCE [LARGE SCALE GENOMIC DNA]</scope>
    <source>
        <strain evidence="2 3">Grell-BS-1999</strain>
    </source>
</reference>
<dbReference type="InParanoid" id="B3RSN7"/>
<evidence type="ECO:0000313" key="2">
    <source>
        <dbReference type="EMBL" id="EDV26547.1"/>
    </source>
</evidence>
<dbReference type="RefSeq" id="XP_002110543.1">
    <property type="nucleotide sequence ID" value="XM_002110507.1"/>
</dbReference>
<dbReference type="STRING" id="10228.B3RSN7"/>
<dbReference type="GeneID" id="6752297"/>
<gene>
    <name evidence="2" type="ORF">TRIADDRAFT_54671</name>
</gene>
<keyword evidence="3" id="KW-1185">Reference proteome</keyword>
<name>B3RSN7_TRIAD</name>
<proteinExistence type="predicted"/>
<organism evidence="2 3">
    <name type="scientific">Trichoplax adhaerens</name>
    <name type="common">Trichoplax reptans</name>
    <dbReference type="NCBI Taxonomy" id="10228"/>
    <lineage>
        <taxon>Eukaryota</taxon>
        <taxon>Metazoa</taxon>
        <taxon>Placozoa</taxon>
        <taxon>Uniplacotomia</taxon>
        <taxon>Trichoplacea</taxon>
        <taxon>Trichoplacidae</taxon>
        <taxon>Trichoplax</taxon>
    </lineage>
</organism>
<dbReference type="AlphaFoldDB" id="B3RSN7"/>
<dbReference type="Proteomes" id="UP000009022">
    <property type="component" value="Unassembled WGS sequence"/>
</dbReference>
<dbReference type="KEGG" id="tad:TRIADDRAFT_54671"/>
<sequence>MADINSTSSERYSSLDSIAVSEEDIALGSASLTGDDIVEEQDGIHENSLHDDNKAQESVEEQSCQVELNLSEKGDDLDENQQSNHDLPPSPVDHEPKNDDDTGDPDSIALVSYTVDESGTVVETRVKGQENSLTSPPIVPYDLVYVDNSQGEELSQDQIPLVHYDAIDTKVVSHTNGTADVENNQSEILDSNQVNGLLQDSVAVVKNFKVICRITVSSSRNDSFK</sequence>
<evidence type="ECO:0000313" key="3">
    <source>
        <dbReference type="Proteomes" id="UP000009022"/>
    </source>
</evidence>
<dbReference type="CTD" id="6752297"/>